<dbReference type="Proteomes" id="UP000481852">
    <property type="component" value="Unassembled WGS sequence"/>
</dbReference>
<name>A0A6L5X9S0_9FIRM</name>
<gene>
    <name evidence="1" type="ORF">FYJ35_09330</name>
</gene>
<sequence>MDSSTIAHDLRAREWRQIILEANNSDIPKSQYIREHHLSENSFYYWQRLFRREAVAEKTDLPSVSSSLTAVFEKTAATGLQNSSFIEVSVQSVPASSTDREPSGSNADSVPSWDMLLQHSGYSLYLNNSVSEMGLNIVLRAISHA</sequence>
<dbReference type="AlphaFoldDB" id="A0A6L5X9S0"/>
<evidence type="ECO:0008006" key="3">
    <source>
        <dbReference type="Google" id="ProtNLM"/>
    </source>
</evidence>
<proteinExistence type="predicted"/>
<evidence type="ECO:0000313" key="2">
    <source>
        <dbReference type="Proteomes" id="UP000481852"/>
    </source>
</evidence>
<protein>
    <recommendedName>
        <fullName evidence="3">Transposase</fullName>
    </recommendedName>
</protein>
<reference evidence="1 2" key="1">
    <citation type="submission" date="2019-08" db="EMBL/GenBank/DDBJ databases">
        <title>In-depth cultivation of the pig gut microbiome towards novel bacterial diversity and tailored functional studies.</title>
        <authorList>
            <person name="Wylensek D."/>
            <person name="Hitch T.C.A."/>
            <person name="Clavel T."/>
        </authorList>
    </citation>
    <scope>NUCLEOTIDE SEQUENCE [LARGE SCALE GENOMIC DNA]</scope>
    <source>
        <strain evidence="1 2">Oil+RF-744-WCA-WT-11</strain>
    </source>
</reference>
<evidence type="ECO:0000313" key="1">
    <source>
        <dbReference type="EMBL" id="MSS15232.1"/>
    </source>
</evidence>
<dbReference type="NCBIfam" id="NF047593">
    <property type="entry name" value="IS66_ISAeme5_TnpA"/>
    <property type="match status" value="1"/>
</dbReference>
<comment type="caution">
    <text evidence="1">The sequence shown here is derived from an EMBL/GenBank/DDBJ whole genome shotgun (WGS) entry which is preliminary data.</text>
</comment>
<organism evidence="1 2">
    <name type="scientific">Porcincola intestinalis</name>
    <dbReference type="NCBI Taxonomy" id="2606632"/>
    <lineage>
        <taxon>Bacteria</taxon>
        <taxon>Bacillati</taxon>
        <taxon>Bacillota</taxon>
        <taxon>Clostridia</taxon>
        <taxon>Lachnospirales</taxon>
        <taxon>Lachnospiraceae</taxon>
        <taxon>Porcincola</taxon>
    </lineage>
</organism>
<keyword evidence="2" id="KW-1185">Reference proteome</keyword>
<accession>A0A6L5X9S0</accession>
<dbReference type="RefSeq" id="WP_154525855.1">
    <property type="nucleotide sequence ID" value="NZ_VULZ01000009.1"/>
</dbReference>
<dbReference type="EMBL" id="VULZ01000009">
    <property type="protein sequence ID" value="MSS15232.1"/>
    <property type="molecule type" value="Genomic_DNA"/>
</dbReference>